<gene>
    <name evidence="1" type="ORF">ymoll0001_41180</name>
</gene>
<dbReference type="Proteomes" id="UP000003027">
    <property type="component" value="Unassembled WGS sequence"/>
</dbReference>
<keyword evidence="2" id="KW-1185">Reference proteome</keyword>
<sequence length="161" mass="16712">MEAHYQQAGASGAYDSGVEAGKLLFEFGGYAVGVGGLAKGGVRFASGRAEKFRVKGSSSSILDDVSAKTPTGAKGNPLVVPDGLNKPTTIGGRYFSGHALDRMQKQGITPSVVENAISPQNAVKGKIPGTTAYHDKKNNVTVITNTETGRVVTVDFGIIKQ</sequence>
<dbReference type="EMBL" id="AALD02000101">
    <property type="protein sequence ID" value="EEQ08592.1"/>
    <property type="molecule type" value="Genomic_DNA"/>
</dbReference>
<comment type="caution">
    <text evidence="1">The sequence shown here is derived from an EMBL/GenBank/DDBJ whole genome shotgun (WGS) entry which is preliminary data.</text>
</comment>
<protein>
    <submittedName>
        <fullName evidence="1">DNA segregation ATPase FtsK/SpoIIIE and protein</fullName>
    </submittedName>
</protein>
<evidence type="ECO:0000313" key="2">
    <source>
        <dbReference type="Proteomes" id="UP000003027"/>
    </source>
</evidence>
<organism evidence="1 2">
    <name type="scientific">Yersinia mollaretii (strain ATCC 43969 / DSM 18520 / CIP 103324 / CNY 7263 / WAIP 204)</name>
    <dbReference type="NCBI Taxonomy" id="349967"/>
    <lineage>
        <taxon>Bacteria</taxon>
        <taxon>Pseudomonadati</taxon>
        <taxon>Pseudomonadota</taxon>
        <taxon>Gammaproteobacteria</taxon>
        <taxon>Enterobacterales</taxon>
        <taxon>Yersiniaceae</taxon>
        <taxon>Yersinia</taxon>
    </lineage>
</organism>
<name>A0ABP2E7Y9_YERMW</name>
<evidence type="ECO:0000313" key="1">
    <source>
        <dbReference type="EMBL" id="EEQ08592.1"/>
    </source>
</evidence>
<proteinExistence type="predicted"/>
<accession>A0ABP2E7Y9</accession>
<reference evidence="1" key="1">
    <citation type="submission" date="2008-12" db="EMBL/GenBank/DDBJ databases">
        <title>Annotation of the Yersinia mollaretii ATCC 43969 genome.</title>
        <authorList>
            <person name="Read T.D."/>
            <person name="Akmal A."/>
            <person name="Bishop-Lilly K."/>
            <person name="Chen P.E."/>
            <person name="Cook C."/>
            <person name="Kiley M.P."/>
            <person name="Lentz S."/>
            <person name="Mateczun A."/>
            <person name="Nagarajan N."/>
            <person name="Nolan N."/>
            <person name="Osborne B.I."/>
            <person name="Pop M."/>
            <person name="Sozhamannan S."/>
            <person name="Stewart A.C."/>
            <person name="Sulakvelidze A."/>
            <person name="Thomason B."/>
            <person name="Willner K."/>
            <person name="Zwick M.E."/>
        </authorList>
    </citation>
    <scope>NUCLEOTIDE SEQUENCE [LARGE SCALE GENOMIC DNA]</scope>
    <source>
        <strain evidence="1">ATCC 43969</strain>
    </source>
</reference>